<evidence type="ECO:0000256" key="12">
    <source>
        <dbReference type="SAM" id="MobiDB-lite"/>
    </source>
</evidence>
<dbReference type="GO" id="GO:0051083">
    <property type="term" value="P:'de novo' cotranslational protein folding"/>
    <property type="evidence" value="ECO:0007669"/>
    <property type="project" value="TreeGrafter"/>
</dbReference>
<dbReference type="PANTHER" id="PTHR30560:SF3">
    <property type="entry name" value="TRIGGER FACTOR-LIKE PROTEIN TIG, CHLOROPLASTIC"/>
    <property type="match status" value="1"/>
</dbReference>
<keyword evidence="5 9" id="KW-0697">Rotamase</keyword>
<dbReference type="InterPro" id="IPR036611">
    <property type="entry name" value="Trigger_fac_ribosome-bd_sf"/>
</dbReference>
<dbReference type="Gene3D" id="3.10.50.40">
    <property type="match status" value="1"/>
</dbReference>
<keyword evidence="6 9" id="KW-0143">Chaperone</keyword>
<dbReference type="InterPro" id="IPR046357">
    <property type="entry name" value="PPIase_dom_sf"/>
</dbReference>
<evidence type="ECO:0000313" key="15">
    <source>
        <dbReference type="Proteomes" id="UP000594688"/>
    </source>
</evidence>
<evidence type="ECO:0000256" key="8">
    <source>
        <dbReference type="ARBA" id="ARBA00029986"/>
    </source>
</evidence>
<evidence type="ECO:0000256" key="1">
    <source>
        <dbReference type="ARBA" id="ARBA00000971"/>
    </source>
</evidence>
<evidence type="ECO:0000256" key="10">
    <source>
        <dbReference type="PROSITE-ProRule" id="PRU00277"/>
    </source>
</evidence>
<feature type="region of interest" description="Disordered" evidence="12">
    <location>
        <begin position="321"/>
        <end position="352"/>
    </location>
</feature>
<dbReference type="HAMAP" id="MF_00303">
    <property type="entry name" value="Trigger_factor_Tig"/>
    <property type="match status" value="1"/>
</dbReference>
<dbReference type="EC" id="5.2.1.8" evidence="3 9"/>
<evidence type="ECO:0000259" key="13">
    <source>
        <dbReference type="PROSITE" id="PS50059"/>
    </source>
</evidence>
<dbReference type="GO" id="GO:0043022">
    <property type="term" value="F:ribosome binding"/>
    <property type="evidence" value="ECO:0007669"/>
    <property type="project" value="TreeGrafter"/>
</dbReference>
<dbReference type="Pfam" id="PF00254">
    <property type="entry name" value="FKBP_C"/>
    <property type="match status" value="1"/>
</dbReference>
<keyword evidence="7 9" id="KW-0413">Isomerase</keyword>
<dbReference type="Pfam" id="PF05697">
    <property type="entry name" value="Trigger_N"/>
    <property type="match status" value="1"/>
</dbReference>
<dbReference type="InterPro" id="IPR005215">
    <property type="entry name" value="Trig_fac"/>
</dbReference>
<dbReference type="SUPFAM" id="SSF54534">
    <property type="entry name" value="FKBP-like"/>
    <property type="match status" value="1"/>
</dbReference>
<comment type="catalytic activity">
    <reaction evidence="1 9 10">
        <text>[protein]-peptidylproline (omega=180) = [protein]-peptidylproline (omega=0)</text>
        <dbReference type="Rhea" id="RHEA:16237"/>
        <dbReference type="Rhea" id="RHEA-COMP:10747"/>
        <dbReference type="Rhea" id="RHEA-COMP:10748"/>
        <dbReference type="ChEBI" id="CHEBI:83833"/>
        <dbReference type="ChEBI" id="CHEBI:83834"/>
        <dbReference type="EC" id="5.2.1.8"/>
    </reaction>
</comment>
<dbReference type="GO" id="GO:0044183">
    <property type="term" value="F:protein folding chaperone"/>
    <property type="evidence" value="ECO:0007669"/>
    <property type="project" value="TreeGrafter"/>
</dbReference>
<evidence type="ECO:0000256" key="3">
    <source>
        <dbReference type="ARBA" id="ARBA00013194"/>
    </source>
</evidence>
<dbReference type="Gene3D" id="3.30.70.1050">
    <property type="entry name" value="Trigger factor ribosome-binding domain"/>
    <property type="match status" value="1"/>
</dbReference>
<comment type="domain">
    <text evidence="9">Consists of 3 domains; the N-terminus binds the ribosome, the middle domain has PPIase activity, while the C-terminus has intrinsic chaperone activity on its own.</text>
</comment>
<dbReference type="Pfam" id="PF05698">
    <property type="entry name" value="Trigger_C"/>
    <property type="match status" value="1"/>
</dbReference>
<evidence type="ECO:0000256" key="4">
    <source>
        <dbReference type="ARBA" id="ARBA00016902"/>
    </source>
</evidence>
<accession>A0A7T0G040</accession>
<evidence type="ECO:0000256" key="11">
    <source>
        <dbReference type="RuleBase" id="RU003914"/>
    </source>
</evidence>
<dbReference type="InterPro" id="IPR008881">
    <property type="entry name" value="Trigger_fac_ribosome-bd_bac"/>
</dbReference>
<proteinExistence type="inferred from homology"/>
<dbReference type="GO" id="GO:0003755">
    <property type="term" value="F:peptidyl-prolyl cis-trans isomerase activity"/>
    <property type="evidence" value="ECO:0007669"/>
    <property type="project" value="UniProtKB-UniRule"/>
</dbReference>
<comment type="subcellular location">
    <subcellularLocation>
        <location evidence="9">Cytoplasm</location>
    </subcellularLocation>
    <text evidence="9">About half TF is bound to the ribosome near the polypeptide exit tunnel while the other half is free in the cytoplasm.</text>
</comment>
<dbReference type="NCBIfam" id="TIGR00115">
    <property type="entry name" value="tig"/>
    <property type="match status" value="1"/>
</dbReference>
<dbReference type="InterPro" id="IPR001179">
    <property type="entry name" value="PPIase_FKBP_dom"/>
</dbReference>
<dbReference type="PANTHER" id="PTHR30560">
    <property type="entry name" value="TRIGGER FACTOR CHAPERONE AND PEPTIDYL-PROLYL CIS/TRANS ISOMERASE"/>
    <property type="match status" value="1"/>
</dbReference>
<dbReference type="Proteomes" id="UP000594688">
    <property type="component" value="Chromosome"/>
</dbReference>
<evidence type="ECO:0000256" key="5">
    <source>
        <dbReference type="ARBA" id="ARBA00023110"/>
    </source>
</evidence>
<organism evidence="14 15">
    <name type="scientific">Candidatus Nitronauta litoralis</name>
    <dbReference type="NCBI Taxonomy" id="2705533"/>
    <lineage>
        <taxon>Bacteria</taxon>
        <taxon>Pseudomonadati</taxon>
        <taxon>Nitrospinota/Tectimicrobiota group</taxon>
        <taxon>Nitrospinota</taxon>
        <taxon>Nitrospinia</taxon>
        <taxon>Nitrospinales</taxon>
        <taxon>Nitrospinaceae</taxon>
        <taxon>Candidatus Nitronauta</taxon>
    </lineage>
</organism>
<dbReference type="GO" id="GO:0043335">
    <property type="term" value="P:protein unfolding"/>
    <property type="evidence" value="ECO:0007669"/>
    <property type="project" value="TreeGrafter"/>
</dbReference>
<protein>
    <recommendedName>
        <fullName evidence="4 9">Trigger factor</fullName>
        <shortName evidence="9">TF</shortName>
        <ecNumber evidence="3 9">5.2.1.8</ecNumber>
    </recommendedName>
    <alternativeName>
        <fullName evidence="8 9">PPIase</fullName>
    </alternativeName>
</protein>
<evidence type="ECO:0000256" key="9">
    <source>
        <dbReference type="HAMAP-Rule" id="MF_00303"/>
    </source>
</evidence>
<name>A0A7T0G040_9BACT</name>
<comment type="function">
    <text evidence="9">Involved in protein export. Acts as a chaperone by maintaining the newly synthesized protein in an open conformation. Functions as a peptidyl-prolyl cis-trans isomerase.</text>
</comment>
<gene>
    <name evidence="9 14" type="primary">tig</name>
    <name evidence="14" type="ORF">G3M70_06290</name>
</gene>
<evidence type="ECO:0000256" key="2">
    <source>
        <dbReference type="ARBA" id="ARBA00005464"/>
    </source>
</evidence>
<dbReference type="Gene3D" id="1.10.3120.10">
    <property type="entry name" value="Trigger factor, C-terminal domain"/>
    <property type="match status" value="1"/>
</dbReference>
<evidence type="ECO:0000256" key="6">
    <source>
        <dbReference type="ARBA" id="ARBA00023186"/>
    </source>
</evidence>
<dbReference type="PIRSF" id="PIRSF003095">
    <property type="entry name" value="Trigger_factor"/>
    <property type="match status" value="1"/>
</dbReference>
<dbReference type="KEGG" id="nli:G3M70_06290"/>
<dbReference type="GO" id="GO:0051301">
    <property type="term" value="P:cell division"/>
    <property type="evidence" value="ECO:0007669"/>
    <property type="project" value="UniProtKB-KW"/>
</dbReference>
<dbReference type="InterPro" id="IPR037041">
    <property type="entry name" value="Trigger_fac_C_sf"/>
</dbReference>
<keyword evidence="9 11" id="KW-0132">Cell division</keyword>
<dbReference type="InterPro" id="IPR027304">
    <property type="entry name" value="Trigger_fact/SurA_dom_sf"/>
</dbReference>
<dbReference type="AlphaFoldDB" id="A0A7T0G040"/>
<reference evidence="14 15" key="1">
    <citation type="submission" date="2020-02" db="EMBL/GenBank/DDBJ databases">
        <title>Genomic and physiological characterization of two novel Nitrospinaceae genera.</title>
        <authorList>
            <person name="Mueller A.J."/>
            <person name="Jung M.-Y."/>
            <person name="Strachan C.R."/>
            <person name="Herbold C.W."/>
            <person name="Kirkegaard R.H."/>
            <person name="Daims H."/>
        </authorList>
    </citation>
    <scope>NUCLEOTIDE SEQUENCE [LARGE SCALE GENOMIC DNA]</scope>
    <source>
        <strain evidence="14">EB</strain>
    </source>
</reference>
<comment type="similarity">
    <text evidence="2 9 11">Belongs to the FKBP-type PPIase family. Tig subfamily.</text>
</comment>
<keyword evidence="9" id="KW-0963">Cytoplasm</keyword>
<dbReference type="GO" id="GO:0015031">
    <property type="term" value="P:protein transport"/>
    <property type="evidence" value="ECO:0007669"/>
    <property type="project" value="UniProtKB-UniRule"/>
</dbReference>
<sequence>MNIDIETIDSCNRKLKLEIPLKNYKDALKIYYKKLGNEVNVPGFRKGKVPQAMLEKRFGPEVKKEVLTQLVSDSIAEAIEEKGLKAIGEPRSLNIEAEEGTDITVTADLEIVPEFEIQDFSKIDITLKIPKVTEEDIDKVIEVYRERNAKSIPIMDRGVETGDLVKIDFEGSRDGKPVPGSAAQDYVIQIGSKNLIEGFDEKLMGAQVGEVLEFSLKLPDEHPNTMLAGTDMDFRVNLKGIQIKEPPEIDDEFAKKSDPSKNYQNVAEMRAGIRKGLEEFEKEQAQKKCRVDLAAQLGALHPIDIPERLVSEQIGFMVKREREKDAPQGGSGTGQEVGNDEVPVTPQDEKKHREDAVKLLQQELVIGKLAENWNLDVTNSELDQEIQGFLTVMGGGDLQKTKQEWAQSGALLRLHTRLRREKTLDALFDKINVKEEMVDRESVKADNDNV</sequence>
<dbReference type="PROSITE" id="PS50059">
    <property type="entry name" value="FKBP_PPIASE"/>
    <property type="match status" value="1"/>
</dbReference>
<dbReference type="SUPFAM" id="SSF109998">
    <property type="entry name" value="Triger factor/SurA peptide-binding domain-like"/>
    <property type="match status" value="1"/>
</dbReference>
<evidence type="ECO:0000313" key="14">
    <source>
        <dbReference type="EMBL" id="QPJ61518.1"/>
    </source>
</evidence>
<keyword evidence="9 11" id="KW-0131">Cell cycle</keyword>
<dbReference type="SUPFAM" id="SSF102735">
    <property type="entry name" value="Trigger factor ribosome-binding domain"/>
    <property type="match status" value="1"/>
</dbReference>
<evidence type="ECO:0000256" key="7">
    <source>
        <dbReference type="ARBA" id="ARBA00023235"/>
    </source>
</evidence>
<dbReference type="InterPro" id="IPR008880">
    <property type="entry name" value="Trigger_fac_C"/>
</dbReference>
<dbReference type="EMBL" id="CP048685">
    <property type="protein sequence ID" value="QPJ61518.1"/>
    <property type="molecule type" value="Genomic_DNA"/>
</dbReference>
<dbReference type="GO" id="GO:0005737">
    <property type="term" value="C:cytoplasm"/>
    <property type="evidence" value="ECO:0007669"/>
    <property type="project" value="UniProtKB-SubCell"/>
</dbReference>
<feature type="domain" description="PPIase FKBP-type" evidence="13">
    <location>
        <begin position="162"/>
        <end position="216"/>
    </location>
</feature>